<dbReference type="AlphaFoldDB" id="A0A9P6D2W9"/>
<keyword evidence="2" id="KW-1185">Reference proteome</keyword>
<sequence>MLGETPSQTTEESAPIGLNTDLNDFRALCWFIYALSTVHMEQYTLATANIEKLVSLYLISHEYRLDSHHKFAGDILRKHCITLEAKASSKPKYFTKCPQARLSKLLKVAASKEILSTVLGKTTSFSTVLQKFWIARLKKTKESICYALKVGEQLGLRNFLAGLYYLELTRITPVLMSKSSIAYNHPANQDLDPDAKLALYQGYWSLQNHWSATHKKISQEEFRGCMRRHDCRQLWKRGWEEIKSTRTCPMPFDPLQELTDIKNEITKLEAKRDTRGPCALRLVEVMVDELKGSFADHFLGPLSD</sequence>
<name>A0A9P6D2W9_9AGAR</name>
<evidence type="ECO:0000313" key="1">
    <source>
        <dbReference type="EMBL" id="KAF9481103.1"/>
    </source>
</evidence>
<gene>
    <name evidence="1" type="ORF">BDN70DRAFT_876704</name>
</gene>
<proteinExistence type="predicted"/>
<accession>A0A9P6D2W9</accession>
<evidence type="ECO:0000313" key="2">
    <source>
        <dbReference type="Proteomes" id="UP000807469"/>
    </source>
</evidence>
<protein>
    <submittedName>
        <fullName evidence="1">Uncharacterized protein</fullName>
    </submittedName>
</protein>
<organism evidence="1 2">
    <name type="scientific">Pholiota conissans</name>
    <dbReference type="NCBI Taxonomy" id="109636"/>
    <lineage>
        <taxon>Eukaryota</taxon>
        <taxon>Fungi</taxon>
        <taxon>Dikarya</taxon>
        <taxon>Basidiomycota</taxon>
        <taxon>Agaricomycotina</taxon>
        <taxon>Agaricomycetes</taxon>
        <taxon>Agaricomycetidae</taxon>
        <taxon>Agaricales</taxon>
        <taxon>Agaricineae</taxon>
        <taxon>Strophariaceae</taxon>
        <taxon>Pholiota</taxon>
    </lineage>
</organism>
<dbReference type="OrthoDB" id="3157337at2759"/>
<dbReference type="EMBL" id="MU155183">
    <property type="protein sequence ID" value="KAF9481103.1"/>
    <property type="molecule type" value="Genomic_DNA"/>
</dbReference>
<dbReference type="Proteomes" id="UP000807469">
    <property type="component" value="Unassembled WGS sequence"/>
</dbReference>
<comment type="caution">
    <text evidence="1">The sequence shown here is derived from an EMBL/GenBank/DDBJ whole genome shotgun (WGS) entry which is preliminary data.</text>
</comment>
<reference evidence="1" key="1">
    <citation type="submission" date="2020-11" db="EMBL/GenBank/DDBJ databases">
        <authorList>
            <consortium name="DOE Joint Genome Institute"/>
            <person name="Ahrendt S."/>
            <person name="Riley R."/>
            <person name="Andreopoulos W."/>
            <person name="Labutti K."/>
            <person name="Pangilinan J."/>
            <person name="Ruiz-Duenas F.J."/>
            <person name="Barrasa J.M."/>
            <person name="Sanchez-Garcia M."/>
            <person name="Camarero S."/>
            <person name="Miyauchi S."/>
            <person name="Serrano A."/>
            <person name="Linde D."/>
            <person name="Babiker R."/>
            <person name="Drula E."/>
            <person name="Ayuso-Fernandez I."/>
            <person name="Pacheco R."/>
            <person name="Padilla G."/>
            <person name="Ferreira P."/>
            <person name="Barriuso J."/>
            <person name="Kellner H."/>
            <person name="Castanera R."/>
            <person name="Alfaro M."/>
            <person name="Ramirez L."/>
            <person name="Pisabarro A.G."/>
            <person name="Kuo A."/>
            <person name="Tritt A."/>
            <person name="Lipzen A."/>
            <person name="He G."/>
            <person name="Yan M."/>
            <person name="Ng V."/>
            <person name="Cullen D."/>
            <person name="Martin F."/>
            <person name="Rosso M.-N."/>
            <person name="Henrissat B."/>
            <person name="Hibbett D."/>
            <person name="Martinez A.T."/>
            <person name="Grigoriev I.V."/>
        </authorList>
    </citation>
    <scope>NUCLEOTIDE SEQUENCE</scope>
    <source>
        <strain evidence="1">CIRM-BRFM 674</strain>
    </source>
</reference>